<keyword evidence="6 8" id="KW-1133">Transmembrane helix</keyword>
<feature type="transmembrane region" description="Helical" evidence="8">
    <location>
        <begin position="26"/>
        <end position="45"/>
    </location>
</feature>
<feature type="transmembrane region" description="Helical" evidence="8">
    <location>
        <begin position="155"/>
        <end position="174"/>
    </location>
</feature>
<evidence type="ECO:0000256" key="3">
    <source>
        <dbReference type="ARBA" id="ARBA00022676"/>
    </source>
</evidence>
<dbReference type="RefSeq" id="WP_179266959.1">
    <property type="nucleotide sequence ID" value="NZ_CP058579.1"/>
</dbReference>
<protein>
    <recommendedName>
        <fullName evidence="11">Glycosyltransferase RgtA/B/C/D-like domain-containing protein</fullName>
    </recommendedName>
</protein>
<evidence type="ECO:0000313" key="10">
    <source>
        <dbReference type="Proteomes" id="UP000509626"/>
    </source>
</evidence>
<dbReference type="PANTHER" id="PTHR33908:SF11">
    <property type="entry name" value="MEMBRANE PROTEIN"/>
    <property type="match status" value="1"/>
</dbReference>
<dbReference type="EMBL" id="CP058579">
    <property type="protein sequence ID" value="QLG60373.1"/>
    <property type="molecule type" value="Genomic_DNA"/>
</dbReference>
<dbReference type="GO" id="GO:0008610">
    <property type="term" value="P:lipid biosynthetic process"/>
    <property type="evidence" value="ECO:0007669"/>
    <property type="project" value="UniProtKB-ARBA"/>
</dbReference>
<gene>
    <name evidence="9" type="ORF">HUG12_00840</name>
</gene>
<dbReference type="OrthoDB" id="242465at2157"/>
<keyword evidence="10" id="KW-1185">Reference proteome</keyword>
<evidence type="ECO:0000313" key="9">
    <source>
        <dbReference type="EMBL" id="QLG60373.1"/>
    </source>
</evidence>
<evidence type="ECO:0000256" key="4">
    <source>
        <dbReference type="ARBA" id="ARBA00022679"/>
    </source>
</evidence>
<dbReference type="AlphaFoldDB" id="A0A7D5L850"/>
<feature type="transmembrane region" description="Helical" evidence="8">
    <location>
        <begin position="328"/>
        <end position="345"/>
    </location>
</feature>
<organism evidence="9 10">
    <name type="scientific">Halorarum salinum</name>
    <dbReference type="NCBI Taxonomy" id="2743089"/>
    <lineage>
        <taxon>Archaea</taxon>
        <taxon>Methanobacteriati</taxon>
        <taxon>Methanobacteriota</taxon>
        <taxon>Stenosarchaea group</taxon>
        <taxon>Halobacteria</taxon>
        <taxon>Halobacteriales</taxon>
        <taxon>Haloferacaceae</taxon>
        <taxon>Halorarum</taxon>
    </lineage>
</organism>
<keyword evidence="4" id="KW-0808">Transferase</keyword>
<dbReference type="KEGG" id="halu:HUG12_00840"/>
<proteinExistence type="predicted"/>
<accession>A0A7D5L850</accession>
<reference evidence="9 10" key="1">
    <citation type="submission" date="2020-06" db="EMBL/GenBank/DDBJ databases">
        <title>NJ-3-1, isolated from saline soil.</title>
        <authorList>
            <person name="Cui H.L."/>
            <person name="Shi X."/>
        </authorList>
    </citation>
    <scope>NUCLEOTIDE SEQUENCE [LARGE SCALE GENOMIC DNA]</scope>
    <source>
        <strain evidence="9 10">NJ-3-1</strain>
    </source>
</reference>
<feature type="transmembrane region" description="Helical" evidence="8">
    <location>
        <begin position="291"/>
        <end position="316"/>
    </location>
</feature>
<dbReference type="InterPro" id="IPR050297">
    <property type="entry name" value="LipidA_mod_glycosyltrf_83"/>
</dbReference>
<evidence type="ECO:0000256" key="5">
    <source>
        <dbReference type="ARBA" id="ARBA00022692"/>
    </source>
</evidence>
<evidence type="ECO:0000256" key="2">
    <source>
        <dbReference type="ARBA" id="ARBA00022475"/>
    </source>
</evidence>
<dbReference type="Proteomes" id="UP000509626">
    <property type="component" value="Chromosome"/>
</dbReference>
<evidence type="ECO:0000256" key="8">
    <source>
        <dbReference type="SAM" id="Phobius"/>
    </source>
</evidence>
<feature type="transmembrane region" description="Helical" evidence="8">
    <location>
        <begin position="229"/>
        <end position="248"/>
    </location>
</feature>
<evidence type="ECO:0000256" key="6">
    <source>
        <dbReference type="ARBA" id="ARBA00022989"/>
    </source>
</evidence>
<feature type="transmembrane region" description="Helical" evidence="8">
    <location>
        <begin position="112"/>
        <end position="128"/>
    </location>
</feature>
<dbReference type="GeneID" id="56035961"/>
<dbReference type="GO" id="GO:0016763">
    <property type="term" value="F:pentosyltransferase activity"/>
    <property type="evidence" value="ECO:0007669"/>
    <property type="project" value="TreeGrafter"/>
</dbReference>
<dbReference type="PANTHER" id="PTHR33908">
    <property type="entry name" value="MANNOSYLTRANSFERASE YKCB-RELATED"/>
    <property type="match status" value="1"/>
</dbReference>
<dbReference type="GO" id="GO:0005886">
    <property type="term" value="C:plasma membrane"/>
    <property type="evidence" value="ECO:0007669"/>
    <property type="project" value="UniProtKB-SubCell"/>
</dbReference>
<sequence>MPNVEDADSRGLYPAIGGSFPSIHGLWGLGIALGVGTVVGISYLLTHPYPAYGAGLYLQIAEQIVDNGYRLPVSVPNYTADGVPFAYPPLMFYVSAVLMDVGGVTPLALSRYLPVVVTTLYLVPYYFLSRELLDSNLEATIATTLLAVTPPTLQWHLSAGGLVRAPAFLFALAGIYVGVKLFRSGSALLLFPATILFGLTVLTHPVYTVFFVVSYLLVYAVLDRSIRGLFLGAVVGFGGIALAAPWWLRVISIHGADVFTSAAGTHSGLLGGPGRILEEFVYTLAGDPSSAMFFVLAYAGMFYVLGTGRVLLPAWLLTAGLVLGKHRFQFVAGSMLAAVLLSSLVENAVRERIPAGSWRWAPRVALAVVVVASVSVGALYGAGGLAIGGADGPDQPQFIDGDDRRAMLWVGDHTNRSAGFVVLGDVAEWFPMFTDRTILVGPWGVEWTSPKQYATQLSLYENVSTCPTERCVTEALGSRNLTPEYLYVPKGTYTIRGAEYEGTAGLRHSLVSSDRYRLVYENEGASVFRVTNETESTELVDVPSVGGPPSPVPAR</sequence>
<keyword evidence="3" id="KW-0328">Glycosyltransferase</keyword>
<evidence type="ECO:0008006" key="11">
    <source>
        <dbReference type="Google" id="ProtNLM"/>
    </source>
</evidence>
<evidence type="ECO:0000256" key="7">
    <source>
        <dbReference type="ARBA" id="ARBA00023136"/>
    </source>
</evidence>
<comment type="subcellular location">
    <subcellularLocation>
        <location evidence="1">Cell membrane</location>
        <topology evidence="1">Multi-pass membrane protein</topology>
    </subcellularLocation>
</comment>
<evidence type="ECO:0000256" key="1">
    <source>
        <dbReference type="ARBA" id="ARBA00004651"/>
    </source>
</evidence>
<feature type="transmembrane region" description="Helical" evidence="8">
    <location>
        <begin position="365"/>
        <end position="387"/>
    </location>
</feature>
<keyword evidence="2" id="KW-1003">Cell membrane</keyword>
<name>A0A7D5L850_9EURY</name>
<keyword evidence="5 8" id="KW-0812">Transmembrane</keyword>
<keyword evidence="7 8" id="KW-0472">Membrane</keyword>